<keyword evidence="1" id="KW-0732">Signal</keyword>
<protein>
    <submittedName>
        <fullName evidence="2">Anionic-Cer-1</fullName>
    </submittedName>
</protein>
<feature type="signal peptide" evidence="1">
    <location>
        <begin position="1"/>
        <end position="22"/>
    </location>
</feature>
<dbReference type="AlphaFoldDB" id="T1DPA1"/>
<accession>T1DPA1</accession>
<evidence type="ECO:0000256" key="1">
    <source>
        <dbReference type="SAM" id="SignalP"/>
    </source>
</evidence>
<sequence length="80" mass="9041">MVSRSLIFLMVALLFVSTICKSYSYPAIASDDMDDDDSLDDLFQDYDDADDDSFDLDFDPADLMVLNMFADLMNDSEDLS</sequence>
<dbReference type="EMBL" id="GALH01000001">
    <property type="protein sequence ID" value="JAA98056.1"/>
    <property type="molecule type" value="mRNA"/>
</dbReference>
<reference evidence="2" key="1">
    <citation type="journal article" date="2013" name="Toxins">
        <title>Evolution stings: the origin and diversification of scorpion toxin peptide scaffolds.</title>
        <authorList>
            <person name="Sunagar K."/>
            <person name="Undheim E.A."/>
            <person name="Chan A.H."/>
            <person name="Koludarov I."/>
            <person name="Munoz-Gomez S.A."/>
            <person name="Antunes A."/>
            <person name="Fry B.G."/>
        </authorList>
    </citation>
    <scope>NUCLEOTIDE SEQUENCE</scope>
    <source>
        <tissue evidence="2">Telson venom gland</tissue>
    </source>
</reference>
<organism evidence="2">
    <name type="scientific">Cercophonius squama</name>
    <dbReference type="NCBI Taxonomy" id="1330404"/>
    <lineage>
        <taxon>Eukaryota</taxon>
        <taxon>Metazoa</taxon>
        <taxon>Ecdysozoa</taxon>
        <taxon>Arthropoda</taxon>
        <taxon>Chelicerata</taxon>
        <taxon>Arachnida</taxon>
        <taxon>Scorpiones</taxon>
        <taxon>Iurida</taxon>
        <taxon>Scorpionoidea</taxon>
        <taxon>Bothriuridae</taxon>
        <taxon>Cercophonius</taxon>
    </lineage>
</organism>
<evidence type="ECO:0000313" key="2">
    <source>
        <dbReference type="EMBL" id="JAA98056.1"/>
    </source>
</evidence>
<feature type="chain" id="PRO_5004574888" evidence="1">
    <location>
        <begin position="23"/>
        <end position="80"/>
    </location>
</feature>
<name>T1DPA1_9SCOR</name>
<proteinExistence type="evidence at transcript level"/>